<reference evidence="1" key="1">
    <citation type="journal article" date="2015" name="Nature">
        <title>Complex archaea that bridge the gap between prokaryotes and eukaryotes.</title>
        <authorList>
            <person name="Spang A."/>
            <person name="Saw J.H."/>
            <person name="Jorgensen S.L."/>
            <person name="Zaremba-Niedzwiedzka K."/>
            <person name="Martijn J."/>
            <person name="Lind A.E."/>
            <person name="van Eijk R."/>
            <person name="Schleper C."/>
            <person name="Guy L."/>
            <person name="Ettema T.J."/>
        </authorList>
    </citation>
    <scope>NUCLEOTIDE SEQUENCE</scope>
</reference>
<dbReference type="EMBL" id="LAZR01003512">
    <property type="protein sequence ID" value="KKN17510.1"/>
    <property type="molecule type" value="Genomic_DNA"/>
</dbReference>
<evidence type="ECO:0000313" key="1">
    <source>
        <dbReference type="EMBL" id="KKN17510.1"/>
    </source>
</evidence>
<name>A0A0F9NDE7_9ZZZZ</name>
<gene>
    <name evidence="1" type="ORF">LCGC14_0965180</name>
</gene>
<accession>A0A0F9NDE7</accession>
<proteinExistence type="predicted"/>
<comment type="caution">
    <text evidence="1">The sequence shown here is derived from an EMBL/GenBank/DDBJ whole genome shotgun (WGS) entry which is preliminary data.</text>
</comment>
<sequence length="312" mass="36095">MPKAIILFEIDKSFGPNILAEYYLKEQDKIPTSTLKEFSDKHVKKNLIDVYIRNNDIRYYSSKINAESLKKDNLFLCFILQEGEDLVSLKSIFENAEDKIVQNFTTDKKKLTETLKNAINSILSLIQKLQEPKIIKETINERTKQMLDEGKLTEARELIDLGEEIPEKLAAEVNIAEQLLNEKEYRKAKKGFLKAAELATIIQENEIASFLKNKGENVGIFPNLIKKRANISKELGKRASELENNQLYLYHYLIEHVDHLINISNTLEETKLSDVLIKLKNNSQRASRLAKELHGLDNKIREFIKKIQDTEF</sequence>
<organism evidence="1">
    <name type="scientific">marine sediment metagenome</name>
    <dbReference type="NCBI Taxonomy" id="412755"/>
    <lineage>
        <taxon>unclassified sequences</taxon>
        <taxon>metagenomes</taxon>
        <taxon>ecological metagenomes</taxon>
    </lineage>
</organism>
<dbReference type="AlphaFoldDB" id="A0A0F9NDE7"/>
<protein>
    <submittedName>
        <fullName evidence="1">Uncharacterized protein</fullName>
    </submittedName>
</protein>